<dbReference type="RefSeq" id="WP_167185943.1">
    <property type="nucleotide sequence ID" value="NZ_JAASQL010000001.1"/>
</dbReference>
<evidence type="ECO:0000313" key="8">
    <source>
        <dbReference type="EMBL" id="NIJ44961.1"/>
    </source>
</evidence>
<dbReference type="Gene3D" id="3.30.160.60">
    <property type="entry name" value="Classic Zinc Finger"/>
    <property type="match status" value="1"/>
</dbReference>
<dbReference type="HAMAP" id="MF_02065">
    <property type="entry name" value="MltG"/>
    <property type="match status" value="1"/>
</dbReference>
<dbReference type="InterPro" id="IPR003770">
    <property type="entry name" value="MLTG-like"/>
</dbReference>
<keyword evidence="9" id="KW-1185">Reference proteome</keyword>
<evidence type="ECO:0000256" key="2">
    <source>
        <dbReference type="ARBA" id="ARBA00022692"/>
    </source>
</evidence>
<keyword evidence="6 7" id="KW-0961">Cell wall biogenesis/degradation</keyword>
<dbReference type="EMBL" id="JAASQL010000001">
    <property type="protein sequence ID" value="NIJ44961.1"/>
    <property type="molecule type" value="Genomic_DNA"/>
</dbReference>
<sequence>MKKIYYSLGIFSLCIITIGLYFYTIIYSSQIDHQTKIYLKSTDTVESVIATLDTICNDIDDVKKVISLKKYNHVKPGMYILKEGTNANQLINLLRSGKQTPIKVTFNNQNYIEDLAGRLSHQVEADSISILNSLTDTSFLKKEGFTHKTVLNICMPYTYDCYWNISPNALRTKLLNAYHRFWNQDRVNKANNLNLSKNEVIAIAAIVHKETQHKPERKRVAGVYLNRVRVGMPLQADPTIIYALKEKYGRDTVIKRVLKKDLKHNSPYNTYLNRGIPPSAIAMPDVDAIDAVLNAERHSYYYFCASPKNFGTHNFAKTLSQHNRNAYAYQRWLNNNRVHR</sequence>
<keyword evidence="2 7" id="KW-0812">Transmembrane</keyword>
<accession>A0ABX0UBM2</accession>
<proteinExistence type="inferred from homology"/>
<keyword evidence="5 7" id="KW-0456">Lyase</keyword>
<name>A0ABX0UBM2_9FLAO</name>
<dbReference type="Proteomes" id="UP000745859">
    <property type="component" value="Unassembled WGS sequence"/>
</dbReference>
<dbReference type="NCBIfam" id="TIGR00247">
    <property type="entry name" value="endolytic transglycosylase MltG"/>
    <property type="match status" value="1"/>
</dbReference>
<evidence type="ECO:0000256" key="7">
    <source>
        <dbReference type="HAMAP-Rule" id="MF_02065"/>
    </source>
</evidence>
<feature type="transmembrane region" description="Helical" evidence="7">
    <location>
        <begin position="6"/>
        <end position="26"/>
    </location>
</feature>
<keyword evidence="4 7" id="KW-0472">Membrane</keyword>
<keyword evidence="3 7" id="KW-1133">Transmembrane helix</keyword>
<evidence type="ECO:0000313" key="9">
    <source>
        <dbReference type="Proteomes" id="UP000745859"/>
    </source>
</evidence>
<comment type="similarity">
    <text evidence="7">Belongs to the transglycosylase MltG family.</text>
</comment>
<evidence type="ECO:0000256" key="3">
    <source>
        <dbReference type="ARBA" id="ARBA00022989"/>
    </source>
</evidence>
<feature type="site" description="Important for catalytic activity" evidence="7">
    <location>
        <position position="210"/>
    </location>
</feature>
<comment type="catalytic activity">
    <reaction evidence="7">
        <text>a peptidoglycan chain = a peptidoglycan chain with N-acetyl-1,6-anhydromuramyl-[peptide] at the reducing end + a peptidoglycan chain with N-acetylglucosamine at the non-reducing end.</text>
        <dbReference type="EC" id="4.2.2.29"/>
    </reaction>
</comment>
<reference evidence="8 9" key="1">
    <citation type="submission" date="2020-03" db="EMBL/GenBank/DDBJ databases">
        <title>Genomic Encyclopedia of Type Strains, Phase IV (KMG-IV): sequencing the most valuable type-strain genomes for metagenomic binning, comparative biology and taxonomic classification.</title>
        <authorList>
            <person name="Goeker M."/>
        </authorList>
    </citation>
    <scope>NUCLEOTIDE SEQUENCE [LARGE SCALE GENOMIC DNA]</scope>
    <source>
        <strain evidence="8 9">DSM 101599</strain>
    </source>
</reference>
<dbReference type="Pfam" id="PF02618">
    <property type="entry name" value="YceG"/>
    <property type="match status" value="1"/>
</dbReference>
<evidence type="ECO:0000256" key="4">
    <source>
        <dbReference type="ARBA" id="ARBA00023136"/>
    </source>
</evidence>
<evidence type="ECO:0000256" key="1">
    <source>
        <dbReference type="ARBA" id="ARBA00022475"/>
    </source>
</evidence>
<comment type="caution">
    <text evidence="8">The sequence shown here is derived from an EMBL/GenBank/DDBJ whole genome shotgun (WGS) entry which is preliminary data.</text>
</comment>
<organism evidence="8 9">
    <name type="scientific">Wenyingzhuangia heitensis</name>
    <dbReference type="NCBI Taxonomy" id="1487859"/>
    <lineage>
        <taxon>Bacteria</taxon>
        <taxon>Pseudomonadati</taxon>
        <taxon>Bacteroidota</taxon>
        <taxon>Flavobacteriia</taxon>
        <taxon>Flavobacteriales</taxon>
        <taxon>Flavobacteriaceae</taxon>
        <taxon>Wenyingzhuangia</taxon>
    </lineage>
</organism>
<dbReference type="PANTHER" id="PTHR30518:SF2">
    <property type="entry name" value="ENDOLYTIC MUREIN TRANSGLYCOSYLASE"/>
    <property type="match status" value="1"/>
</dbReference>
<comment type="subcellular location">
    <subcellularLocation>
        <location evidence="7">Cell membrane</location>
        <topology evidence="7">Single-pass membrane protein</topology>
    </subcellularLocation>
</comment>
<comment type="function">
    <text evidence="7">Functions as a peptidoglycan terminase that cleaves nascent peptidoglycan strands endolytically to terminate their elongation.</text>
</comment>
<dbReference type="CDD" id="cd08010">
    <property type="entry name" value="MltG_like"/>
    <property type="match status" value="1"/>
</dbReference>
<dbReference type="EC" id="4.2.2.29" evidence="7"/>
<keyword evidence="1 7" id="KW-1003">Cell membrane</keyword>
<gene>
    <name evidence="7" type="primary">mltG</name>
    <name evidence="8" type="ORF">FHR24_001400</name>
</gene>
<evidence type="ECO:0000256" key="5">
    <source>
        <dbReference type="ARBA" id="ARBA00023239"/>
    </source>
</evidence>
<evidence type="ECO:0000256" key="6">
    <source>
        <dbReference type="ARBA" id="ARBA00023316"/>
    </source>
</evidence>
<dbReference type="PANTHER" id="PTHR30518">
    <property type="entry name" value="ENDOLYTIC MUREIN TRANSGLYCOSYLASE"/>
    <property type="match status" value="1"/>
</dbReference>
<protein>
    <recommendedName>
        <fullName evidence="7">Endolytic murein transglycosylase</fullName>
        <ecNumber evidence="7">4.2.2.29</ecNumber>
    </recommendedName>
    <alternativeName>
        <fullName evidence="7">Peptidoglycan lytic transglycosylase</fullName>
    </alternativeName>
    <alternativeName>
        <fullName evidence="7">Peptidoglycan polymerization terminase</fullName>
    </alternativeName>
</protein>